<name>A0A2H9T7I7_9ZZZZ</name>
<protein>
    <submittedName>
        <fullName evidence="2">Uncharacterized protein</fullName>
    </submittedName>
</protein>
<reference evidence="2" key="1">
    <citation type="journal article" date="2017" name="Appl. Environ. Microbiol.">
        <title>Molecular characterization of an Endozoicomonas-like organism causing infection in king scallop Pecten maximus L.</title>
        <authorList>
            <person name="Cano I."/>
            <person name="van Aerle R."/>
            <person name="Ross S."/>
            <person name="Verner-Jeffreys D.W."/>
            <person name="Paley R.K."/>
            <person name="Rimmer G."/>
            <person name="Ryder D."/>
            <person name="Hooper P."/>
            <person name="Stone D."/>
            <person name="Feist S.W."/>
        </authorList>
    </citation>
    <scope>NUCLEOTIDE SEQUENCE</scope>
</reference>
<evidence type="ECO:0000313" key="2">
    <source>
        <dbReference type="EMBL" id="PJE79187.1"/>
    </source>
</evidence>
<evidence type="ECO:0000256" key="1">
    <source>
        <dbReference type="SAM" id="MobiDB-lite"/>
    </source>
</evidence>
<gene>
    <name evidence="2" type="ORF">CI610_01857</name>
</gene>
<accession>A0A2H9T7I7</accession>
<dbReference type="AlphaFoldDB" id="A0A2H9T7I7"/>
<proteinExistence type="predicted"/>
<comment type="caution">
    <text evidence="2">The sequence shown here is derived from an EMBL/GenBank/DDBJ whole genome shotgun (WGS) entry which is preliminary data.</text>
</comment>
<feature type="compositionally biased region" description="Polar residues" evidence="1">
    <location>
        <begin position="126"/>
        <end position="143"/>
    </location>
</feature>
<feature type="region of interest" description="Disordered" evidence="1">
    <location>
        <begin position="110"/>
        <end position="159"/>
    </location>
</feature>
<organism evidence="2">
    <name type="scientific">invertebrate metagenome</name>
    <dbReference type="NCBI Taxonomy" id="1711999"/>
    <lineage>
        <taxon>unclassified sequences</taxon>
        <taxon>metagenomes</taxon>
        <taxon>organismal metagenomes</taxon>
    </lineage>
</organism>
<sequence length="159" mass="18395">MEIAFRLALFSPPKALDSWREPVQLLLQKIWLDYQPVFIDDKQINISFYEWISGLGKTATDDYHQYNDQEPGTEDRSVSSQALRQHFPWPELMKKCFVRLEKINIQPPEISIVPPEPAVDKKQDAPLQNSCISSSNDQTSSLRSPEDLDFSNPLFSPWK</sequence>
<dbReference type="EMBL" id="NSIT01000089">
    <property type="protein sequence ID" value="PJE79187.1"/>
    <property type="molecule type" value="Genomic_DNA"/>
</dbReference>